<dbReference type="InterPro" id="IPR011635">
    <property type="entry name" value="CARDB"/>
</dbReference>
<keyword evidence="6" id="KW-1185">Reference proteome</keyword>
<organism evidence="5 6">
    <name type="scientific">Ezakiella coagulans</name>
    <dbReference type="NCBI Taxonomy" id="46507"/>
    <lineage>
        <taxon>Bacteria</taxon>
        <taxon>Bacillati</taxon>
        <taxon>Bacillota</taxon>
        <taxon>Tissierellia</taxon>
        <taxon>Ezakiella</taxon>
    </lineage>
</organism>
<keyword evidence="2" id="KW-0472">Membrane</keyword>
<reference evidence="5 6" key="1">
    <citation type="submission" date="2018-04" db="EMBL/GenBank/DDBJ databases">
        <title>Genomic Encyclopedia of Type Strains, Phase IV (KMG-IV): sequencing the most valuable type-strain genomes for metagenomic binning, comparative biology and taxonomic classification.</title>
        <authorList>
            <person name="Goeker M."/>
        </authorList>
    </citation>
    <scope>NUCLEOTIDE SEQUENCE [LARGE SCALE GENOMIC DNA]</scope>
    <source>
        <strain evidence="5 6">DSM 20705</strain>
    </source>
</reference>
<keyword evidence="2" id="KW-0812">Transmembrane</keyword>
<evidence type="ECO:0000256" key="1">
    <source>
        <dbReference type="SAM" id="MobiDB-lite"/>
    </source>
</evidence>
<evidence type="ECO:0000256" key="3">
    <source>
        <dbReference type="SAM" id="SignalP"/>
    </source>
</evidence>
<accession>A0A2U1E3N8</accession>
<keyword evidence="2" id="KW-1133">Transmembrane helix</keyword>
<dbReference type="Pfam" id="PF07705">
    <property type="entry name" value="CARDB"/>
    <property type="match status" value="1"/>
</dbReference>
<name>A0A2U1E3N8_9FIRM</name>
<feature type="transmembrane region" description="Helical" evidence="2">
    <location>
        <begin position="695"/>
        <end position="712"/>
    </location>
</feature>
<evidence type="ECO:0000313" key="6">
    <source>
        <dbReference type="Proteomes" id="UP000245793"/>
    </source>
</evidence>
<proteinExistence type="predicted"/>
<dbReference type="EMBL" id="QEKV01000004">
    <property type="protein sequence ID" value="PVY94557.1"/>
    <property type="molecule type" value="Genomic_DNA"/>
</dbReference>
<feature type="region of interest" description="Disordered" evidence="1">
    <location>
        <begin position="28"/>
        <end position="50"/>
    </location>
</feature>
<dbReference type="InterPro" id="IPR013783">
    <property type="entry name" value="Ig-like_fold"/>
</dbReference>
<evidence type="ECO:0000259" key="4">
    <source>
        <dbReference type="Pfam" id="PF07705"/>
    </source>
</evidence>
<evidence type="ECO:0000256" key="2">
    <source>
        <dbReference type="SAM" id="Phobius"/>
    </source>
</evidence>
<feature type="chain" id="PRO_5015563720" evidence="3">
    <location>
        <begin position="25"/>
        <end position="728"/>
    </location>
</feature>
<dbReference type="RefSeq" id="WP_116479998.1">
    <property type="nucleotide sequence ID" value="NZ_JBKYKF010000001.1"/>
</dbReference>
<feature type="signal peptide" evidence="3">
    <location>
        <begin position="1"/>
        <end position="24"/>
    </location>
</feature>
<comment type="caution">
    <text evidence="5">The sequence shown here is derived from an EMBL/GenBank/DDBJ whole genome shotgun (WGS) entry which is preliminary data.</text>
</comment>
<protein>
    <submittedName>
        <fullName evidence="5">CARDB protein</fullName>
    </submittedName>
</protein>
<evidence type="ECO:0000313" key="5">
    <source>
        <dbReference type="EMBL" id="PVY94557.1"/>
    </source>
</evidence>
<sequence length="728" mass="80185">MRKNKFLILLISLVMIFQSVSIFADGPTGKPGDGGVTEPSTPPSQAAPSSITHISASSTVVGKPGETKEIRAFVDFNYPLDQSGFPMIGRYFTISGNADSKGNNNIFMLKGSDERMPGKEFRGRMMGGSIDLQFTVQIANNAQPGTYPIDINVYTSDGQTKSVTTYVRVEYDPRQASRLVLSDIRVMPNNMNIAPGEDVIAGFTIKNPTDNEINNVEVRLEGMSSDGFTLERDFNVKNFDTILPNEEKRVSFVLSAGPNAKAGNHEFKVTLSYFDQHIEGGQSKSEKSFFLTLKKDPSNVSSVVIENLVTPANTLYPGKSSTLSFDVTNRGKKAAKRVLIKSSVEGDGLVNKSISQHFIETLAPGETQSFSFTYLATPASSTQNYPITIKVEYRDEDQTEGDPLTTEQYSGIFVSNPKKDSSGDGKEDKISTPKVIIRKYTFNPKLPEAGKEFAMDLEFQNTSSTKVVKNIKISMNSPKGTDSKDSGGSNIFTPVDSSNTFFIDKIMPNGVVQKTINLYTVPDATAKTYNVTCSFEYEDGSNNQFKAEEEIGIPVVQSSRLEIGEVQTQEAFNVGEGTPLSVTFYNTGKVTLYNMMVRFESDELEAQNSTYYVGKFLEGSTENYDIQVNAMEAGEKKGNIVFSYEDSTGKKQEVKKEVKYTVSEAPAFDPNAPENQMPAEEPGLKDKILNILKKWYLWVGLLAVGGITFVVVKKLKKKKETKDLTLDV</sequence>
<keyword evidence="3" id="KW-0732">Signal</keyword>
<dbReference type="AlphaFoldDB" id="A0A2U1E3N8"/>
<dbReference type="Gene3D" id="2.60.40.10">
    <property type="entry name" value="Immunoglobulins"/>
    <property type="match status" value="2"/>
</dbReference>
<dbReference type="PANTHER" id="PTHR35902">
    <property type="entry name" value="S-LAYER DOMAIN-LIKE PROTEIN-RELATED"/>
    <property type="match status" value="1"/>
</dbReference>
<gene>
    <name evidence="5" type="ORF">C7381_10463</name>
</gene>
<dbReference type="Proteomes" id="UP000245793">
    <property type="component" value="Unassembled WGS sequence"/>
</dbReference>
<dbReference type="PANTHER" id="PTHR35902:SF3">
    <property type="entry name" value="NPCBM-ASSOCIATED, NEW3 DOMAIN OF ALPHA-GALACTOSIDASE"/>
    <property type="match status" value="1"/>
</dbReference>
<feature type="domain" description="CARDB" evidence="4">
    <location>
        <begin position="310"/>
        <end position="395"/>
    </location>
</feature>